<name>A0A8J4B989_9CHLO</name>
<proteinExistence type="predicted"/>
<sequence>MLLVSRTTIGTIVLICSSPDQWILLKDQMHHELLAYNKCEYREFKVHDFTPVLYGTYIPQKRGLQQVSTLQLFLVQLPGPTTSFIVREEGSEMKRKVQIGSRIICSL</sequence>
<comment type="caution">
    <text evidence="1">The sequence shown here is derived from an EMBL/GenBank/DDBJ whole genome shotgun (WGS) entry which is preliminary data.</text>
</comment>
<evidence type="ECO:0000313" key="2">
    <source>
        <dbReference type="Proteomes" id="UP000747399"/>
    </source>
</evidence>
<protein>
    <submittedName>
        <fullName evidence="1">Uncharacterized protein</fullName>
    </submittedName>
</protein>
<dbReference type="EMBL" id="BNCO01000025">
    <property type="protein sequence ID" value="GIL56603.1"/>
    <property type="molecule type" value="Genomic_DNA"/>
</dbReference>
<gene>
    <name evidence="1" type="ORF">Vafri_11940</name>
</gene>
<accession>A0A8J4B989</accession>
<keyword evidence="2" id="KW-1185">Reference proteome</keyword>
<dbReference type="Proteomes" id="UP000747399">
    <property type="component" value="Unassembled WGS sequence"/>
</dbReference>
<organism evidence="1 2">
    <name type="scientific">Volvox africanus</name>
    <dbReference type="NCBI Taxonomy" id="51714"/>
    <lineage>
        <taxon>Eukaryota</taxon>
        <taxon>Viridiplantae</taxon>
        <taxon>Chlorophyta</taxon>
        <taxon>core chlorophytes</taxon>
        <taxon>Chlorophyceae</taxon>
        <taxon>CS clade</taxon>
        <taxon>Chlamydomonadales</taxon>
        <taxon>Volvocaceae</taxon>
        <taxon>Volvox</taxon>
    </lineage>
</organism>
<reference evidence="1" key="1">
    <citation type="journal article" date="2021" name="Proc. Natl. Acad. Sci. U.S.A.">
        <title>Three genomes in the algal genus Volvox reveal the fate of a haploid sex-determining region after a transition to homothallism.</title>
        <authorList>
            <person name="Yamamoto K."/>
            <person name="Hamaji T."/>
            <person name="Kawai-Toyooka H."/>
            <person name="Matsuzaki R."/>
            <person name="Takahashi F."/>
            <person name="Nishimura Y."/>
            <person name="Kawachi M."/>
            <person name="Noguchi H."/>
            <person name="Minakuchi Y."/>
            <person name="Umen J.G."/>
            <person name="Toyoda A."/>
            <person name="Nozaki H."/>
        </authorList>
    </citation>
    <scope>NUCLEOTIDE SEQUENCE</scope>
    <source>
        <strain evidence="1">NIES-3780</strain>
    </source>
</reference>
<dbReference type="AlphaFoldDB" id="A0A8J4B989"/>
<evidence type="ECO:0000313" key="1">
    <source>
        <dbReference type="EMBL" id="GIL56603.1"/>
    </source>
</evidence>